<accession>A0A9D3S3U7</accession>
<comment type="caution">
    <text evidence="2">The sequence shown here is derived from an EMBL/GenBank/DDBJ whole genome shotgun (WGS) entry which is preliminary data.</text>
</comment>
<protein>
    <submittedName>
        <fullName evidence="2">Uncharacterized protein</fullName>
    </submittedName>
</protein>
<proteinExistence type="predicted"/>
<feature type="region of interest" description="Disordered" evidence="1">
    <location>
        <begin position="40"/>
        <end position="59"/>
    </location>
</feature>
<sequence length="96" mass="10776">MEDSGNDEQELKSRTAASPRQWRLGGAELTAKSVERCSAVRARDGTEGPGSSRRREAYHAKNPPWKITVCVSALRNLLRSSSPRRPERNAITLWKE</sequence>
<evidence type="ECO:0000313" key="2">
    <source>
        <dbReference type="EMBL" id="KAG5853815.1"/>
    </source>
</evidence>
<dbReference type="EMBL" id="JAFIRN010000002">
    <property type="protein sequence ID" value="KAG5853815.1"/>
    <property type="molecule type" value="Genomic_DNA"/>
</dbReference>
<organism evidence="2 3">
    <name type="scientific">Anguilla anguilla</name>
    <name type="common">European freshwater eel</name>
    <name type="synonym">Muraena anguilla</name>
    <dbReference type="NCBI Taxonomy" id="7936"/>
    <lineage>
        <taxon>Eukaryota</taxon>
        <taxon>Metazoa</taxon>
        <taxon>Chordata</taxon>
        <taxon>Craniata</taxon>
        <taxon>Vertebrata</taxon>
        <taxon>Euteleostomi</taxon>
        <taxon>Actinopterygii</taxon>
        <taxon>Neopterygii</taxon>
        <taxon>Teleostei</taxon>
        <taxon>Anguilliformes</taxon>
        <taxon>Anguillidae</taxon>
        <taxon>Anguilla</taxon>
    </lineage>
</organism>
<dbReference type="Proteomes" id="UP001044222">
    <property type="component" value="Unassembled WGS sequence"/>
</dbReference>
<evidence type="ECO:0000313" key="3">
    <source>
        <dbReference type="Proteomes" id="UP001044222"/>
    </source>
</evidence>
<feature type="region of interest" description="Disordered" evidence="1">
    <location>
        <begin position="1"/>
        <end position="27"/>
    </location>
</feature>
<keyword evidence="3" id="KW-1185">Reference proteome</keyword>
<evidence type="ECO:0000256" key="1">
    <source>
        <dbReference type="SAM" id="MobiDB-lite"/>
    </source>
</evidence>
<name>A0A9D3S3U7_ANGAN</name>
<reference evidence="2" key="1">
    <citation type="submission" date="2021-01" db="EMBL/GenBank/DDBJ databases">
        <title>A chromosome-scale assembly of European eel, Anguilla anguilla.</title>
        <authorList>
            <person name="Henkel C."/>
            <person name="Jong-Raadsen S.A."/>
            <person name="Dufour S."/>
            <person name="Weltzien F.-A."/>
            <person name="Palstra A.P."/>
            <person name="Pelster B."/>
            <person name="Spaink H.P."/>
            <person name="Van Den Thillart G.E."/>
            <person name="Jansen H."/>
            <person name="Zahm M."/>
            <person name="Klopp C."/>
            <person name="Cedric C."/>
            <person name="Louis A."/>
            <person name="Berthelot C."/>
            <person name="Parey E."/>
            <person name="Roest Crollius H."/>
            <person name="Montfort J."/>
            <person name="Robinson-Rechavi M."/>
            <person name="Bucao C."/>
            <person name="Bouchez O."/>
            <person name="Gislard M."/>
            <person name="Lluch J."/>
            <person name="Milhes M."/>
            <person name="Lampietro C."/>
            <person name="Lopez Roques C."/>
            <person name="Donnadieu C."/>
            <person name="Braasch I."/>
            <person name="Desvignes T."/>
            <person name="Postlethwait J."/>
            <person name="Bobe J."/>
            <person name="Guiguen Y."/>
            <person name="Dirks R."/>
        </authorList>
    </citation>
    <scope>NUCLEOTIDE SEQUENCE</scope>
    <source>
        <strain evidence="2">Tag_6206</strain>
        <tissue evidence="2">Liver</tissue>
    </source>
</reference>
<gene>
    <name evidence="2" type="ORF">ANANG_G00030520</name>
</gene>
<dbReference type="AlphaFoldDB" id="A0A9D3S3U7"/>